<dbReference type="Gene3D" id="2.60.120.380">
    <property type="match status" value="1"/>
</dbReference>
<dbReference type="AlphaFoldDB" id="A0A1I0C0S1"/>
<evidence type="ECO:0000256" key="3">
    <source>
        <dbReference type="ARBA" id="ARBA00022801"/>
    </source>
</evidence>
<keyword evidence="4 6" id="KW-0720">Serine protease</keyword>
<gene>
    <name evidence="8" type="ORF">SAMN04488587_0050</name>
</gene>
<dbReference type="GO" id="GO:0004252">
    <property type="term" value="F:serine-type endopeptidase activity"/>
    <property type="evidence" value="ECO:0007669"/>
    <property type="project" value="UniProtKB-UniRule"/>
</dbReference>
<dbReference type="Proteomes" id="UP000243338">
    <property type="component" value="Unassembled WGS sequence"/>
</dbReference>
<evidence type="ECO:0000256" key="6">
    <source>
        <dbReference type="PROSITE-ProRule" id="PRU01240"/>
    </source>
</evidence>
<reference evidence="9" key="1">
    <citation type="submission" date="2016-10" db="EMBL/GenBank/DDBJ databases">
        <authorList>
            <person name="Varghese N."/>
            <person name="Submissions S."/>
        </authorList>
    </citation>
    <scope>NUCLEOTIDE SEQUENCE [LARGE SCALE GENOMIC DNA]</scope>
    <source>
        <strain evidence="9">SLH 33</strain>
    </source>
</reference>
<dbReference type="PANTHER" id="PTHR43399">
    <property type="entry name" value="SUBTILISIN-RELATED"/>
    <property type="match status" value="1"/>
</dbReference>
<feature type="active site" description="Charge relay system" evidence="5 6">
    <location>
        <position position="520"/>
    </location>
</feature>
<evidence type="ECO:0000313" key="9">
    <source>
        <dbReference type="Proteomes" id="UP000243338"/>
    </source>
</evidence>
<dbReference type="RefSeq" id="WP_177165276.1">
    <property type="nucleotide sequence ID" value="NZ_FOHQ01000013.1"/>
</dbReference>
<dbReference type="CDD" id="cd04842">
    <property type="entry name" value="Peptidases_S8_Kp43_protease"/>
    <property type="match status" value="1"/>
</dbReference>
<dbReference type="PROSITE" id="PS51892">
    <property type="entry name" value="SUBTILASE"/>
    <property type="match status" value="1"/>
</dbReference>
<dbReference type="InterPro" id="IPR022398">
    <property type="entry name" value="Peptidase_S8_His-AS"/>
</dbReference>
<name>A0A1I0C0S1_9EURY</name>
<dbReference type="InterPro" id="IPR036852">
    <property type="entry name" value="Peptidase_S8/S53_dom_sf"/>
</dbReference>
<sequence length="743" mass="79863">MQSKIIWLFTILLVIATLFLVLTLASGTTLPENATESGFDPSSSSVPSTSNDGRYILLKAAQFNTEEATSVSSMPTMESTSPSTSDEYYIVQFKGYILEEWKQDVRNTGAVIFDYVPNNAFIVRMNTSVKAEVENLDSVQWIGPYHPSYRISPALSSSSEETGQADIIVMIFDTENNDRILNDITGLGGEIVENSGDKIRIKINKTKVSDIAALDGVSWIEKYLQPVLLNDIAADVINVSYIQNTHGLTGSGQIVAVADTGLDTGVADSSMHDDLEGRIDELFDLSDNGAADIYTGHGTHVAGSVLGNGSQSGGQFKGMAPEARLVFQAVENADESLGGIPATLSDLFQPAYDLNARIHTNSWGASAYGYYGSRSQDVDLFAWEHPDMLILFSAGNDGVDSNSDGVIDPDSIGSPATAKNCLTVGTSENNRGSNFNISPYVTYGITWSSKFSVNPIKDDYMANDIEGIAAFSSRGPTDDGRIKPDVVAPGTFVISTNSSVATGQLWGDYNDYYRYSGGTSMSTPIVAGSAALVRQYYVEYESITPSAALLKATIINGAYNMTPGQYGSGSTQEIQTRPDGAQGWGRVDLEESLFPKSPRKMYYNDTSSTISLSTSESWEINYYVDDSSEPLKITLVWTDFPGAVSAEFELTNNLDLIVSGPDSTYLGNAGNQPDTLNNVEQVELVSPNIGWYTITVNGTSIPQGPQPFAIVMSGGLYSESAAIYPVADFSANVTEGHVPLTVS</sequence>
<keyword evidence="3 6" id="KW-0378">Hydrolase</keyword>
<accession>A0A1I0C0S1</accession>
<dbReference type="EMBL" id="FOHQ01000013">
    <property type="protein sequence ID" value="SET12444.1"/>
    <property type="molecule type" value="Genomic_DNA"/>
</dbReference>
<comment type="similarity">
    <text evidence="1 6">Belongs to the peptidase S8 family.</text>
</comment>
<dbReference type="InterPro" id="IPR051048">
    <property type="entry name" value="Peptidase_S8/S53_subtilisin"/>
</dbReference>
<dbReference type="PROSITE" id="PS00137">
    <property type="entry name" value="SUBTILASE_HIS"/>
    <property type="match status" value="1"/>
</dbReference>
<feature type="active site" description="Charge relay system" evidence="5 6">
    <location>
        <position position="297"/>
    </location>
</feature>
<dbReference type="PRINTS" id="PR00723">
    <property type="entry name" value="SUBTILISIN"/>
</dbReference>
<dbReference type="InterPro" id="IPR008979">
    <property type="entry name" value="Galactose-bd-like_sf"/>
</dbReference>
<organism evidence="8 9">
    <name type="scientific">Methanococcoides vulcani</name>
    <dbReference type="NCBI Taxonomy" id="1353158"/>
    <lineage>
        <taxon>Archaea</taxon>
        <taxon>Methanobacteriati</taxon>
        <taxon>Methanobacteriota</taxon>
        <taxon>Stenosarchaea group</taxon>
        <taxon>Methanomicrobia</taxon>
        <taxon>Methanosarcinales</taxon>
        <taxon>Methanosarcinaceae</taxon>
        <taxon>Methanococcoides</taxon>
    </lineage>
</organism>
<dbReference type="InterPro" id="IPR015500">
    <property type="entry name" value="Peptidase_S8_subtilisin-rel"/>
</dbReference>
<feature type="domain" description="Peptidase S8/S53" evidence="7">
    <location>
        <begin position="250"/>
        <end position="585"/>
    </location>
</feature>
<evidence type="ECO:0000256" key="4">
    <source>
        <dbReference type="ARBA" id="ARBA00022825"/>
    </source>
</evidence>
<protein>
    <submittedName>
        <fullName evidence="8">Subtilase family protein</fullName>
    </submittedName>
</protein>
<feature type="active site" description="Charge relay system" evidence="5 6">
    <location>
        <position position="259"/>
    </location>
</feature>
<feature type="non-terminal residue" evidence="8">
    <location>
        <position position="743"/>
    </location>
</feature>
<dbReference type="SUPFAM" id="SSF49785">
    <property type="entry name" value="Galactose-binding domain-like"/>
    <property type="match status" value="1"/>
</dbReference>
<dbReference type="SUPFAM" id="SSF52743">
    <property type="entry name" value="Subtilisin-like"/>
    <property type="match status" value="1"/>
</dbReference>
<dbReference type="STRING" id="1353158.SAMN04488587_0050"/>
<dbReference type="PANTHER" id="PTHR43399:SF4">
    <property type="entry name" value="CELL WALL-ASSOCIATED PROTEASE"/>
    <property type="match status" value="1"/>
</dbReference>
<keyword evidence="2 6" id="KW-0645">Protease</keyword>
<dbReference type="Gene3D" id="3.40.50.200">
    <property type="entry name" value="Peptidase S8/S53 domain"/>
    <property type="match status" value="1"/>
</dbReference>
<keyword evidence="9" id="KW-1185">Reference proteome</keyword>
<dbReference type="Pfam" id="PF00082">
    <property type="entry name" value="Peptidase_S8"/>
    <property type="match status" value="1"/>
</dbReference>
<dbReference type="GO" id="GO:0006508">
    <property type="term" value="P:proteolysis"/>
    <property type="evidence" value="ECO:0007669"/>
    <property type="project" value="UniProtKB-KW"/>
</dbReference>
<evidence type="ECO:0000256" key="1">
    <source>
        <dbReference type="ARBA" id="ARBA00011073"/>
    </source>
</evidence>
<evidence type="ECO:0000256" key="2">
    <source>
        <dbReference type="ARBA" id="ARBA00022670"/>
    </source>
</evidence>
<evidence type="ECO:0000259" key="7">
    <source>
        <dbReference type="Pfam" id="PF00082"/>
    </source>
</evidence>
<dbReference type="OrthoDB" id="341609at2157"/>
<proteinExistence type="inferred from homology"/>
<dbReference type="InterPro" id="IPR023828">
    <property type="entry name" value="Peptidase_S8_Ser-AS"/>
</dbReference>
<dbReference type="InterPro" id="IPR034058">
    <property type="entry name" value="TagA/B/C/D_pept_dom"/>
</dbReference>
<dbReference type="PROSITE" id="PS00138">
    <property type="entry name" value="SUBTILASE_SER"/>
    <property type="match status" value="1"/>
</dbReference>
<dbReference type="InterPro" id="IPR000209">
    <property type="entry name" value="Peptidase_S8/S53_dom"/>
</dbReference>
<evidence type="ECO:0000313" key="8">
    <source>
        <dbReference type="EMBL" id="SET12444.1"/>
    </source>
</evidence>
<evidence type="ECO:0000256" key="5">
    <source>
        <dbReference type="PIRSR" id="PIRSR615500-1"/>
    </source>
</evidence>